<dbReference type="PANTHER" id="PTHR46004:SF3">
    <property type="entry name" value="CYCLIC AMP RESPONSE ELEMENT-BINDING PROTEIN A"/>
    <property type="match status" value="1"/>
</dbReference>
<dbReference type="SUPFAM" id="SSF57959">
    <property type="entry name" value="Leucine zipper domain"/>
    <property type="match status" value="1"/>
</dbReference>
<keyword evidence="4" id="KW-0804">Transcription</keyword>
<feature type="region of interest" description="Disordered" evidence="7">
    <location>
        <begin position="54"/>
        <end position="77"/>
    </location>
</feature>
<dbReference type="PROSITE" id="PS00036">
    <property type="entry name" value="BZIP_BASIC"/>
    <property type="match status" value="1"/>
</dbReference>
<evidence type="ECO:0000313" key="10">
    <source>
        <dbReference type="Proteomes" id="UP001158576"/>
    </source>
</evidence>
<dbReference type="Proteomes" id="UP001158576">
    <property type="component" value="Chromosome XSR"/>
</dbReference>
<protein>
    <submittedName>
        <fullName evidence="9">Oidioi.mRNA.OKI2018_I69.XSR.g13651.t1.cds</fullName>
    </submittedName>
</protein>
<dbReference type="PROSITE" id="PS50217">
    <property type="entry name" value="BZIP"/>
    <property type="match status" value="1"/>
</dbReference>
<feature type="region of interest" description="Disordered" evidence="7">
    <location>
        <begin position="191"/>
        <end position="235"/>
    </location>
</feature>
<dbReference type="CDD" id="cd14704">
    <property type="entry name" value="bZIP_HY5-like"/>
    <property type="match status" value="1"/>
</dbReference>
<keyword evidence="3" id="KW-0238">DNA-binding</keyword>
<dbReference type="InterPro" id="IPR004827">
    <property type="entry name" value="bZIP"/>
</dbReference>
<comment type="subcellular location">
    <subcellularLocation>
        <location evidence="1">Nucleus</location>
    </subcellularLocation>
</comment>
<reference evidence="9 10" key="1">
    <citation type="submission" date="2021-04" db="EMBL/GenBank/DDBJ databases">
        <authorList>
            <person name="Bliznina A."/>
        </authorList>
    </citation>
    <scope>NUCLEOTIDE SEQUENCE [LARGE SCALE GENOMIC DNA]</scope>
</reference>
<evidence type="ECO:0000256" key="5">
    <source>
        <dbReference type="ARBA" id="ARBA00023230"/>
    </source>
</evidence>
<evidence type="ECO:0000256" key="2">
    <source>
        <dbReference type="ARBA" id="ARBA00023015"/>
    </source>
</evidence>
<feature type="compositionally biased region" description="Basic and acidic residues" evidence="7">
    <location>
        <begin position="212"/>
        <end position="235"/>
    </location>
</feature>
<keyword evidence="2" id="KW-0805">Transcription regulation</keyword>
<keyword evidence="10" id="KW-1185">Reference proteome</keyword>
<dbReference type="InterPro" id="IPR046347">
    <property type="entry name" value="bZIP_sf"/>
</dbReference>
<evidence type="ECO:0000256" key="1">
    <source>
        <dbReference type="ARBA" id="ARBA00004123"/>
    </source>
</evidence>
<evidence type="ECO:0000259" key="8">
    <source>
        <dbReference type="PROSITE" id="PS50217"/>
    </source>
</evidence>
<sequence>MDEGSADPVIGNCYEDDFLPPFQTDIDFDSIINDFDPAVFDQASSLSSIKYEIDSGHGCSPQSSPSSATSTISTNSPQPSITYNELACQTSDALVEYKPTPTQIVIKTASEVETRNCEKRRISIREKKPTPKKKARIEKCDSPKIVKIEKAPESVQIQEEDFTIDGEMSQAEINAVLEQNNWEANEKNIKKAKRKIKNKKSAQESRRRKKEHMTDLEEKAKHYESKSSRLERELEKERAQNKSLMSQVRELRNVVNQQFQGKNAKSATTQTSAAVMVVLLCMTIFKGTWSSSENNKNNKAKDNIISITDEFDYTPTSFKSRMLKCFSEDDLDFCMVDEDAYPTIDFDTDSDASDDELDPDLDFLSGKMDELNLAVPKEEKQWEYTPGALVKVVAQMFDDERENVTEQQPPEGVRMVS</sequence>
<evidence type="ECO:0000313" key="9">
    <source>
        <dbReference type="EMBL" id="CAG5094541.1"/>
    </source>
</evidence>
<evidence type="ECO:0000256" key="4">
    <source>
        <dbReference type="ARBA" id="ARBA00023163"/>
    </source>
</evidence>
<dbReference type="EMBL" id="OU015569">
    <property type="protein sequence ID" value="CAG5094541.1"/>
    <property type="molecule type" value="Genomic_DNA"/>
</dbReference>
<dbReference type="PANTHER" id="PTHR46004">
    <property type="entry name" value="CYCLIC AMP RESPONSE ELEMENT-BINDING PROTEIN A"/>
    <property type="match status" value="1"/>
</dbReference>
<dbReference type="Gene3D" id="1.20.5.170">
    <property type="match status" value="1"/>
</dbReference>
<gene>
    <name evidence="9" type="ORF">OKIOD_LOCUS5209</name>
</gene>
<dbReference type="SMART" id="SM00338">
    <property type="entry name" value="BRLZ"/>
    <property type="match status" value="1"/>
</dbReference>
<name>A0ABN7S7H6_OIKDI</name>
<evidence type="ECO:0000256" key="3">
    <source>
        <dbReference type="ARBA" id="ARBA00023125"/>
    </source>
</evidence>
<keyword evidence="5" id="KW-0834">Unfolded protein response</keyword>
<dbReference type="Pfam" id="PF00170">
    <property type="entry name" value="bZIP_1"/>
    <property type="match status" value="1"/>
</dbReference>
<evidence type="ECO:0000256" key="6">
    <source>
        <dbReference type="ARBA" id="ARBA00023242"/>
    </source>
</evidence>
<feature type="domain" description="BZIP" evidence="8">
    <location>
        <begin position="188"/>
        <end position="251"/>
    </location>
</feature>
<feature type="compositionally biased region" description="Basic residues" evidence="7">
    <location>
        <begin position="191"/>
        <end position="211"/>
    </location>
</feature>
<keyword evidence="6" id="KW-0539">Nucleus</keyword>
<organism evidence="9 10">
    <name type="scientific">Oikopleura dioica</name>
    <name type="common">Tunicate</name>
    <dbReference type="NCBI Taxonomy" id="34765"/>
    <lineage>
        <taxon>Eukaryota</taxon>
        <taxon>Metazoa</taxon>
        <taxon>Chordata</taxon>
        <taxon>Tunicata</taxon>
        <taxon>Appendicularia</taxon>
        <taxon>Copelata</taxon>
        <taxon>Oikopleuridae</taxon>
        <taxon>Oikopleura</taxon>
    </lineage>
</organism>
<feature type="compositionally biased region" description="Low complexity" evidence="7">
    <location>
        <begin position="60"/>
        <end position="77"/>
    </location>
</feature>
<proteinExistence type="predicted"/>
<accession>A0ABN7S7H6</accession>
<evidence type="ECO:0000256" key="7">
    <source>
        <dbReference type="SAM" id="MobiDB-lite"/>
    </source>
</evidence>